<dbReference type="Gene3D" id="1.10.12.10">
    <property type="entry name" value="Lyase 2-enoyl-coa Hydratase, Chain A, domain 2"/>
    <property type="match status" value="1"/>
</dbReference>
<evidence type="ECO:0000256" key="1">
    <source>
        <dbReference type="ARBA" id="ARBA00005254"/>
    </source>
</evidence>
<dbReference type="PANTHER" id="PTHR43802:SF1">
    <property type="entry name" value="IP11341P-RELATED"/>
    <property type="match status" value="1"/>
</dbReference>
<dbReference type="InterPro" id="IPR001753">
    <property type="entry name" value="Enoyl-CoA_hydra/iso"/>
</dbReference>
<dbReference type="InterPro" id="IPR029045">
    <property type="entry name" value="ClpP/crotonase-like_dom_sf"/>
</dbReference>
<organism evidence="2 3">
    <name type="scientific">Novosphingobium tardum</name>
    <dbReference type="NCBI Taxonomy" id="1538021"/>
    <lineage>
        <taxon>Bacteria</taxon>
        <taxon>Pseudomonadati</taxon>
        <taxon>Pseudomonadota</taxon>
        <taxon>Alphaproteobacteria</taxon>
        <taxon>Sphingomonadales</taxon>
        <taxon>Sphingomonadaceae</taxon>
        <taxon>Novosphingobium</taxon>
    </lineage>
</organism>
<dbReference type="EMBL" id="JBHSDR010000006">
    <property type="protein sequence ID" value="MFC4295940.1"/>
    <property type="molecule type" value="Genomic_DNA"/>
</dbReference>
<protein>
    <submittedName>
        <fullName evidence="2">Enoyl-CoA hydratase-related protein</fullName>
    </submittedName>
</protein>
<sequence>MQLSNLLLVERRGDIAVVTINRPDRRNALGFGDDGDVVEAHLRELNADRTLRCVILTGAGTAFSAGGDLKQLSRWAHDASIRPPDFLKLYEAGIHKVVRGFWSLEMPVIAAINGSAIGLGNDLACLADMRLAAASAKFGATFLKIGLVPGDGGAWILPRIIGWERASELYFTGKIIDAPTALDWRLVGRVVADESLMDEAMAVAEMVCRQPPEVLRATKKLMRASILQGFEDIMSLSARYQVMAHLTDDHREALDAIHERRPPAFSGS</sequence>
<reference evidence="3" key="1">
    <citation type="journal article" date="2019" name="Int. J. Syst. Evol. Microbiol.">
        <title>The Global Catalogue of Microorganisms (GCM) 10K type strain sequencing project: providing services to taxonomists for standard genome sequencing and annotation.</title>
        <authorList>
            <consortium name="The Broad Institute Genomics Platform"/>
            <consortium name="The Broad Institute Genome Sequencing Center for Infectious Disease"/>
            <person name="Wu L."/>
            <person name="Ma J."/>
        </authorList>
    </citation>
    <scope>NUCLEOTIDE SEQUENCE [LARGE SCALE GENOMIC DNA]</scope>
    <source>
        <strain evidence="3">CGMCC 1.12989</strain>
    </source>
</reference>
<evidence type="ECO:0000313" key="3">
    <source>
        <dbReference type="Proteomes" id="UP001595828"/>
    </source>
</evidence>
<comment type="similarity">
    <text evidence="1">Belongs to the enoyl-CoA hydratase/isomerase family.</text>
</comment>
<dbReference type="Gene3D" id="3.90.226.10">
    <property type="entry name" value="2-enoyl-CoA Hydratase, Chain A, domain 1"/>
    <property type="match status" value="1"/>
</dbReference>
<dbReference type="CDD" id="cd06558">
    <property type="entry name" value="crotonase-like"/>
    <property type="match status" value="1"/>
</dbReference>
<dbReference type="InterPro" id="IPR014748">
    <property type="entry name" value="Enoyl-CoA_hydra_C"/>
</dbReference>
<dbReference type="RefSeq" id="WP_379539397.1">
    <property type="nucleotide sequence ID" value="NZ_JBHSDR010000006.1"/>
</dbReference>
<dbReference type="Proteomes" id="UP001595828">
    <property type="component" value="Unassembled WGS sequence"/>
</dbReference>
<keyword evidence="3" id="KW-1185">Reference proteome</keyword>
<comment type="caution">
    <text evidence="2">The sequence shown here is derived from an EMBL/GenBank/DDBJ whole genome shotgun (WGS) entry which is preliminary data.</text>
</comment>
<dbReference type="Pfam" id="PF00378">
    <property type="entry name" value="ECH_1"/>
    <property type="match status" value="1"/>
</dbReference>
<evidence type="ECO:0000313" key="2">
    <source>
        <dbReference type="EMBL" id="MFC4295940.1"/>
    </source>
</evidence>
<proteinExistence type="inferred from homology"/>
<name>A0ABV8RST2_9SPHN</name>
<dbReference type="PANTHER" id="PTHR43802">
    <property type="entry name" value="ENOYL-COA HYDRATASE"/>
    <property type="match status" value="1"/>
</dbReference>
<dbReference type="SUPFAM" id="SSF52096">
    <property type="entry name" value="ClpP/crotonase"/>
    <property type="match status" value="1"/>
</dbReference>
<gene>
    <name evidence="2" type="ORF">ACFO0A_12820</name>
</gene>
<accession>A0ABV8RST2</accession>